<sequence>MFKVAEPTPKRRKISNDKNDTYLWHLRLGHINIGRIERLAKDGPLKELKVGTLPVCESCLEGKMTKRPFSAKGERAKVPLEIIHTDVCGPLNIKARGGYEYFVTFINDYSRYGYVYLIQRKSEAFEKFKEFRAEAEKQLSKSIKTLRSDRGGEYLVYEFKDYLIENGILSQLKAPGTPQQNGVAERRNRTLLDMMRSMMSYSSLPTSFWGYALQTEVYILNIVPCKSIPNTPLELWNGRKPSLRHIRIWGCPAHVLKGKTGKLEPRSEVCMFVGYPKGTRGGLFYSAQENKVFVSTNATFLEYNYMADFKPRSKVVLEELLADEISPTPTTVVERQRKETTAQDLTPPPPRRSEREIRLPIRYRENGEAQVAVTDGSDDDPLTFKMAMDDVDREKWQEAMKLEKESMYSNSVWELVDLPEGIKPIGCKWIYKRKRGPNGKVETFKARLVAKGFTQKERVDYEDTFSPVAMLKSIRILLSIAAYYDYEIWQMDVKTTFLNGNLEETIYMVQPEGFVVKDQEQKVCKLQRSIYGLKQASRSWNIRFNEAIKSYGFEQNLGEPCVYKQIGGDKVVFLVLYVDDILLIGNDVESLSKVKNWLASQFQMKDLGEASYILGIQMTRDRKNRLLALSQAAYIDKVLVKFAMENSKKGNLPSRHGVHLSKEQCPKTPQDEEKMRRVPYASAVGSLMYAMLCTRPDICFAVGVVSRYQSNPRLDHWVAVKHILKYLRRTRNYMLVYSGRELIPIGYTDSDFQSDRDSWKSTSGAVFTLGGGAIIWRSVKQTCVADSTMEAEYVAACEAAKEAVWLHEFMKELEVVPNMHEPIRLYCDNSGVVANAKEPRNHRKGKHIERKFHLVREIVSRGDVSVEKIASANNIADPFTKTLPARSFEQHLEGMGLRNMSHLI</sequence>
<dbReference type="Pfam" id="PF00665">
    <property type="entry name" value="rve"/>
    <property type="match status" value="1"/>
</dbReference>
<dbReference type="Gene3D" id="3.30.420.10">
    <property type="entry name" value="Ribonuclease H-like superfamily/Ribonuclease H"/>
    <property type="match status" value="1"/>
</dbReference>
<dbReference type="InterPro" id="IPR001584">
    <property type="entry name" value="Integrase_cat-core"/>
</dbReference>
<feature type="domain" description="Integrase catalytic" evidence="4">
    <location>
        <begin position="75"/>
        <end position="240"/>
    </location>
</feature>
<dbReference type="Pfam" id="PF07727">
    <property type="entry name" value="RVT_2"/>
    <property type="match status" value="1"/>
</dbReference>
<proteinExistence type="predicted"/>
<dbReference type="InterPro" id="IPR043502">
    <property type="entry name" value="DNA/RNA_pol_sf"/>
</dbReference>
<keyword evidence="2" id="KW-0378">Hydrolase</keyword>
<evidence type="ECO:0000256" key="3">
    <source>
        <dbReference type="SAM" id="MobiDB-lite"/>
    </source>
</evidence>
<dbReference type="SUPFAM" id="SSF56672">
    <property type="entry name" value="DNA/RNA polymerases"/>
    <property type="match status" value="1"/>
</dbReference>
<gene>
    <name evidence="5" type="primary">POLX_1184</name>
    <name evidence="5" type="ORF">CK203_110593</name>
</gene>
<reference evidence="5 6" key="1">
    <citation type="journal article" date="2018" name="PLoS Genet.">
        <title>Population sequencing reveals clonal diversity and ancestral inbreeding in the grapevine cultivar Chardonnay.</title>
        <authorList>
            <person name="Roach M.J."/>
            <person name="Johnson D.L."/>
            <person name="Bohlmann J."/>
            <person name="van Vuuren H.J."/>
            <person name="Jones S.J."/>
            <person name="Pretorius I.S."/>
            <person name="Schmidt S.A."/>
            <person name="Borneman A.R."/>
        </authorList>
    </citation>
    <scope>NUCLEOTIDE SEQUENCE [LARGE SCALE GENOMIC DNA]</scope>
    <source>
        <strain evidence="6">cv. Chardonnay</strain>
        <tissue evidence="5">Leaf</tissue>
    </source>
</reference>
<dbReference type="EMBL" id="QGNW01001531">
    <property type="protein sequence ID" value="RVW37669.1"/>
    <property type="molecule type" value="Genomic_DNA"/>
</dbReference>
<dbReference type="InterPro" id="IPR039537">
    <property type="entry name" value="Retrotran_Ty1/copia-like"/>
</dbReference>
<dbReference type="InterPro" id="IPR036397">
    <property type="entry name" value="RNaseH_sf"/>
</dbReference>
<dbReference type="PANTHER" id="PTHR42648">
    <property type="entry name" value="TRANSPOSASE, PUTATIVE-RELATED"/>
    <property type="match status" value="1"/>
</dbReference>
<feature type="region of interest" description="Disordered" evidence="3">
    <location>
        <begin position="328"/>
        <end position="354"/>
    </location>
</feature>
<dbReference type="InterPro" id="IPR057670">
    <property type="entry name" value="SH3_retrovirus"/>
</dbReference>
<dbReference type="PANTHER" id="PTHR42648:SF27">
    <property type="entry name" value="RNA-DIRECTED DNA POLYMERASE"/>
    <property type="match status" value="1"/>
</dbReference>
<evidence type="ECO:0000256" key="2">
    <source>
        <dbReference type="ARBA" id="ARBA00022801"/>
    </source>
</evidence>
<dbReference type="PROSITE" id="PS50994">
    <property type="entry name" value="INTEGRASE"/>
    <property type="match status" value="1"/>
</dbReference>
<feature type="region of interest" description="Disordered" evidence="3">
    <location>
        <begin position="652"/>
        <end position="674"/>
    </location>
</feature>
<dbReference type="GO" id="GO:0003676">
    <property type="term" value="F:nucleic acid binding"/>
    <property type="evidence" value="ECO:0007669"/>
    <property type="project" value="InterPro"/>
</dbReference>
<dbReference type="GO" id="GO:0046872">
    <property type="term" value="F:metal ion binding"/>
    <property type="evidence" value="ECO:0007669"/>
    <property type="project" value="UniProtKB-KW"/>
</dbReference>
<evidence type="ECO:0000313" key="6">
    <source>
        <dbReference type="Proteomes" id="UP000288805"/>
    </source>
</evidence>
<dbReference type="InterPro" id="IPR012337">
    <property type="entry name" value="RNaseH-like_sf"/>
</dbReference>
<protein>
    <submittedName>
        <fullName evidence="5">Retrovirus-related Pol polyprotein from transposon TNT 1-94</fullName>
    </submittedName>
</protein>
<dbReference type="GO" id="GO:0015074">
    <property type="term" value="P:DNA integration"/>
    <property type="evidence" value="ECO:0007669"/>
    <property type="project" value="InterPro"/>
</dbReference>
<dbReference type="SUPFAM" id="SSF53098">
    <property type="entry name" value="Ribonuclease H-like"/>
    <property type="match status" value="1"/>
</dbReference>
<dbReference type="AlphaFoldDB" id="A0A438DQG7"/>
<feature type="compositionally biased region" description="Basic and acidic residues" evidence="3">
    <location>
        <begin position="660"/>
        <end position="674"/>
    </location>
</feature>
<dbReference type="GO" id="GO:0016787">
    <property type="term" value="F:hydrolase activity"/>
    <property type="evidence" value="ECO:0007669"/>
    <property type="project" value="UniProtKB-KW"/>
</dbReference>
<name>A0A438DQG7_VITVI</name>
<comment type="caution">
    <text evidence="5">The sequence shown here is derived from an EMBL/GenBank/DDBJ whole genome shotgun (WGS) entry which is preliminary data.</text>
</comment>
<dbReference type="Pfam" id="PF25597">
    <property type="entry name" value="SH3_retrovirus"/>
    <property type="match status" value="1"/>
</dbReference>
<organism evidence="5 6">
    <name type="scientific">Vitis vinifera</name>
    <name type="common">Grape</name>
    <dbReference type="NCBI Taxonomy" id="29760"/>
    <lineage>
        <taxon>Eukaryota</taxon>
        <taxon>Viridiplantae</taxon>
        <taxon>Streptophyta</taxon>
        <taxon>Embryophyta</taxon>
        <taxon>Tracheophyta</taxon>
        <taxon>Spermatophyta</taxon>
        <taxon>Magnoliopsida</taxon>
        <taxon>eudicotyledons</taxon>
        <taxon>Gunneridae</taxon>
        <taxon>Pentapetalae</taxon>
        <taxon>rosids</taxon>
        <taxon>Vitales</taxon>
        <taxon>Vitaceae</taxon>
        <taxon>Viteae</taxon>
        <taxon>Vitis</taxon>
    </lineage>
</organism>
<dbReference type="CDD" id="cd09272">
    <property type="entry name" value="RNase_HI_RT_Ty1"/>
    <property type="match status" value="1"/>
</dbReference>
<accession>A0A438DQG7</accession>
<keyword evidence="1" id="KW-0479">Metal-binding</keyword>
<dbReference type="InterPro" id="IPR025724">
    <property type="entry name" value="GAG-pre-integrase_dom"/>
</dbReference>
<evidence type="ECO:0000256" key="1">
    <source>
        <dbReference type="ARBA" id="ARBA00022723"/>
    </source>
</evidence>
<dbReference type="InterPro" id="IPR013103">
    <property type="entry name" value="RVT_2"/>
</dbReference>
<dbReference type="Proteomes" id="UP000288805">
    <property type="component" value="Unassembled WGS sequence"/>
</dbReference>
<evidence type="ECO:0000313" key="5">
    <source>
        <dbReference type="EMBL" id="RVW37669.1"/>
    </source>
</evidence>
<dbReference type="Pfam" id="PF13976">
    <property type="entry name" value="gag_pre-integrs"/>
    <property type="match status" value="1"/>
</dbReference>
<evidence type="ECO:0000259" key="4">
    <source>
        <dbReference type="PROSITE" id="PS50994"/>
    </source>
</evidence>